<proteinExistence type="predicted"/>
<reference evidence="1 2" key="1">
    <citation type="submission" date="2019-07" db="EMBL/GenBank/DDBJ databases">
        <title>Whole genome shotgun sequence of Cellulomonas terrae NBRC 100819.</title>
        <authorList>
            <person name="Hosoyama A."/>
            <person name="Uohara A."/>
            <person name="Ohji S."/>
            <person name="Ichikawa N."/>
        </authorList>
    </citation>
    <scope>NUCLEOTIDE SEQUENCE [LARGE SCALE GENOMIC DNA]</scope>
    <source>
        <strain evidence="1 2">NBRC 100819</strain>
    </source>
</reference>
<comment type="caution">
    <text evidence="1">The sequence shown here is derived from an EMBL/GenBank/DDBJ whole genome shotgun (WGS) entry which is preliminary data.</text>
</comment>
<keyword evidence="2" id="KW-1185">Reference proteome</keyword>
<organism evidence="1 2">
    <name type="scientific">Cellulomonas terrae</name>
    <dbReference type="NCBI Taxonomy" id="311234"/>
    <lineage>
        <taxon>Bacteria</taxon>
        <taxon>Bacillati</taxon>
        <taxon>Actinomycetota</taxon>
        <taxon>Actinomycetes</taxon>
        <taxon>Micrococcales</taxon>
        <taxon>Cellulomonadaceae</taxon>
        <taxon>Cellulomonas</taxon>
    </lineage>
</organism>
<gene>
    <name evidence="1" type="ORF">CTE05_16890</name>
</gene>
<protein>
    <submittedName>
        <fullName evidence="1">Uncharacterized protein</fullName>
    </submittedName>
</protein>
<evidence type="ECO:0000313" key="1">
    <source>
        <dbReference type="EMBL" id="GEL98142.1"/>
    </source>
</evidence>
<accession>A0A511JJE3</accession>
<dbReference type="EMBL" id="BJWH01000007">
    <property type="protein sequence ID" value="GEL98142.1"/>
    <property type="molecule type" value="Genomic_DNA"/>
</dbReference>
<sequence length="39" mass="4590">MYERNFYAKWRFSTLHEAVPVSWVETASLNVSAQGSIWQ</sequence>
<evidence type="ECO:0000313" key="2">
    <source>
        <dbReference type="Proteomes" id="UP000321049"/>
    </source>
</evidence>
<dbReference type="AlphaFoldDB" id="A0A511JJE3"/>
<dbReference type="Proteomes" id="UP000321049">
    <property type="component" value="Unassembled WGS sequence"/>
</dbReference>
<name>A0A511JJE3_9CELL</name>